<dbReference type="EMBL" id="JBEXZR010000002">
    <property type="protein sequence ID" value="MEU0706253.1"/>
    <property type="molecule type" value="Genomic_DNA"/>
</dbReference>
<accession>A0ABV2VYA9</accession>
<comment type="caution">
    <text evidence="2">The sequence shown here is derived from an EMBL/GenBank/DDBJ whole genome shotgun (WGS) entry which is preliminary data.</text>
</comment>
<dbReference type="RefSeq" id="WP_359657459.1">
    <property type="nucleotide sequence ID" value="NZ_JBEXZP010000195.1"/>
</dbReference>
<evidence type="ECO:0000313" key="3">
    <source>
        <dbReference type="Proteomes" id="UP001550378"/>
    </source>
</evidence>
<evidence type="ECO:0000256" key="1">
    <source>
        <dbReference type="SAM" id="MobiDB-lite"/>
    </source>
</evidence>
<feature type="region of interest" description="Disordered" evidence="1">
    <location>
        <begin position="47"/>
        <end position="82"/>
    </location>
</feature>
<gene>
    <name evidence="2" type="ORF">ABZ508_02590</name>
</gene>
<organism evidence="2 3">
    <name type="scientific">Streptomyces lavendulocolor</name>
    <dbReference type="NCBI Taxonomy" id="67316"/>
    <lineage>
        <taxon>Bacteria</taxon>
        <taxon>Bacillati</taxon>
        <taxon>Actinomycetota</taxon>
        <taxon>Actinomycetes</taxon>
        <taxon>Kitasatosporales</taxon>
        <taxon>Streptomycetaceae</taxon>
        <taxon>Streptomyces</taxon>
    </lineage>
</organism>
<sequence>MAIKRAKTSFVAYIGGVPRIVHEGDLIDETDPVVAGRESLFGDIADHVAGNRPPVEQATAGPGERRSVRPGPGRGGRRREEG</sequence>
<reference evidence="2 3" key="1">
    <citation type="submission" date="2024-06" db="EMBL/GenBank/DDBJ databases">
        <title>The Natural Products Discovery Center: Release of the First 8490 Sequenced Strains for Exploring Actinobacteria Biosynthetic Diversity.</title>
        <authorList>
            <person name="Kalkreuter E."/>
            <person name="Kautsar S.A."/>
            <person name="Yang D."/>
            <person name="Bader C.D."/>
            <person name="Teijaro C.N."/>
            <person name="Fluegel L."/>
            <person name="Davis C.M."/>
            <person name="Simpson J.R."/>
            <person name="Lauterbach L."/>
            <person name="Steele A.D."/>
            <person name="Gui C."/>
            <person name="Meng S."/>
            <person name="Li G."/>
            <person name="Viehrig K."/>
            <person name="Ye F."/>
            <person name="Su P."/>
            <person name="Kiefer A.F."/>
            <person name="Nichols A."/>
            <person name="Cepeda A.J."/>
            <person name="Yan W."/>
            <person name="Fan B."/>
            <person name="Jiang Y."/>
            <person name="Adhikari A."/>
            <person name="Zheng C.-J."/>
            <person name="Schuster L."/>
            <person name="Cowan T.M."/>
            <person name="Smanski M.J."/>
            <person name="Chevrette M.G."/>
            <person name="De Carvalho L.P.S."/>
            <person name="Shen B."/>
        </authorList>
    </citation>
    <scope>NUCLEOTIDE SEQUENCE [LARGE SCALE GENOMIC DNA]</scope>
    <source>
        <strain evidence="2 3">NPDC006337</strain>
    </source>
</reference>
<proteinExistence type="predicted"/>
<protein>
    <submittedName>
        <fullName evidence="2">Uncharacterized protein</fullName>
    </submittedName>
</protein>
<keyword evidence="3" id="KW-1185">Reference proteome</keyword>
<evidence type="ECO:0000313" key="2">
    <source>
        <dbReference type="EMBL" id="MEU0706253.1"/>
    </source>
</evidence>
<name>A0ABV2VYA9_9ACTN</name>
<dbReference type="Proteomes" id="UP001550378">
    <property type="component" value="Unassembled WGS sequence"/>
</dbReference>